<proteinExistence type="inferred from homology"/>
<feature type="domain" description="PIH1D1/2/3 CS-like" evidence="4">
    <location>
        <begin position="238"/>
        <end position="313"/>
    </location>
</feature>
<dbReference type="PANTHER" id="PTHR22997">
    <property type="entry name" value="PIH1 DOMAIN-CONTAINING PROTEIN 1"/>
    <property type="match status" value="1"/>
</dbReference>
<accession>A0A670YA77</accession>
<organism evidence="5 6">
    <name type="scientific">Pseudonaja textilis</name>
    <name type="common">Eastern brown snake</name>
    <dbReference type="NCBI Taxonomy" id="8673"/>
    <lineage>
        <taxon>Eukaryota</taxon>
        <taxon>Metazoa</taxon>
        <taxon>Chordata</taxon>
        <taxon>Craniata</taxon>
        <taxon>Vertebrata</taxon>
        <taxon>Euteleostomi</taxon>
        <taxon>Lepidosauria</taxon>
        <taxon>Squamata</taxon>
        <taxon>Bifurcata</taxon>
        <taxon>Unidentata</taxon>
        <taxon>Episquamata</taxon>
        <taxon>Toxicofera</taxon>
        <taxon>Serpentes</taxon>
        <taxon>Colubroidea</taxon>
        <taxon>Elapidae</taxon>
        <taxon>Hydrophiinae</taxon>
        <taxon>Pseudonaja</taxon>
    </lineage>
</organism>
<dbReference type="GO" id="GO:0000492">
    <property type="term" value="P:box C/D snoRNP assembly"/>
    <property type="evidence" value="ECO:0007669"/>
    <property type="project" value="TreeGrafter"/>
</dbReference>
<dbReference type="GO" id="GO:0101031">
    <property type="term" value="C:protein folding chaperone complex"/>
    <property type="evidence" value="ECO:0007669"/>
    <property type="project" value="Ensembl"/>
</dbReference>
<evidence type="ECO:0000259" key="3">
    <source>
        <dbReference type="Pfam" id="PF08190"/>
    </source>
</evidence>
<dbReference type="RefSeq" id="XP_026564914.1">
    <property type="nucleotide sequence ID" value="XM_026709129.1"/>
</dbReference>
<evidence type="ECO:0000313" key="6">
    <source>
        <dbReference type="Proteomes" id="UP000472273"/>
    </source>
</evidence>
<comment type="similarity">
    <text evidence="1">Belongs to the PIH1 family.</text>
</comment>
<dbReference type="AlphaFoldDB" id="A0A670YA77"/>
<dbReference type="GO" id="GO:0005737">
    <property type="term" value="C:cytoplasm"/>
    <property type="evidence" value="ECO:0007669"/>
    <property type="project" value="TreeGrafter"/>
</dbReference>
<dbReference type="Proteomes" id="UP000472273">
    <property type="component" value="Unplaced"/>
</dbReference>
<dbReference type="GeneID" id="113441904"/>
<dbReference type="PANTHER" id="PTHR22997:SF6">
    <property type="entry name" value="PIH1 DOMAIN-CONTAINING PROTEIN 2"/>
    <property type="match status" value="1"/>
</dbReference>
<dbReference type="GO" id="GO:0031267">
    <property type="term" value="F:small GTPase binding"/>
    <property type="evidence" value="ECO:0007669"/>
    <property type="project" value="Ensembl"/>
</dbReference>
<dbReference type="InterPro" id="IPR012981">
    <property type="entry name" value="PIH1_N"/>
</dbReference>
<protein>
    <recommendedName>
        <fullName evidence="2">PIH1 domain-containing protein 2</fullName>
    </recommendedName>
</protein>
<dbReference type="CTD" id="120379"/>
<dbReference type="GeneTree" id="ENSGT00510000048581"/>
<evidence type="ECO:0000259" key="4">
    <source>
        <dbReference type="Pfam" id="PF18201"/>
    </source>
</evidence>
<reference evidence="5" key="2">
    <citation type="submission" date="2025-09" db="UniProtKB">
        <authorList>
            <consortium name="Ensembl"/>
        </authorList>
    </citation>
    <scope>IDENTIFICATION</scope>
</reference>
<dbReference type="CDD" id="cd00298">
    <property type="entry name" value="ACD_sHsps_p23-like"/>
    <property type="match status" value="1"/>
</dbReference>
<gene>
    <name evidence="5" type="primary">PIH1D2</name>
</gene>
<keyword evidence="6" id="KW-1185">Reference proteome</keyword>
<evidence type="ECO:0000256" key="1">
    <source>
        <dbReference type="ARBA" id="ARBA00008511"/>
    </source>
</evidence>
<reference evidence="5" key="1">
    <citation type="submission" date="2025-08" db="UniProtKB">
        <authorList>
            <consortium name="Ensembl"/>
        </authorList>
    </citation>
    <scope>IDENTIFICATION</scope>
</reference>
<evidence type="ECO:0000256" key="2">
    <source>
        <dbReference type="ARBA" id="ARBA00040541"/>
    </source>
</evidence>
<evidence type="ECO:0000313" key="5">
    <source>
        <dbReference type="Ensembl" id="ENSPTXP00000006307.1"/>
    </source>
</evidence>
<dbReference type="OMA" id="SCLCTEI"/>
<dbReference type="GO" id="GO:0006364">
    <property type="term" value="P:rRNA processing"/>
    <property type="evidence" value="ECO:0007669"/>
    <property type="project" value="TreeGrafter"/>
</dbReference>
<dbReference type="Pfam" id="PF18201">
    <property type="entry name" value="PIH1_CS"/>
    <property type="match status" value="1"/>
</dbReference>
<dbReference type="KEGG" id="ptex:113441904"/>
<dbReference type="InterPro" id="IPR041442">
    <property type="entry name" value="PIH1D1/2/3_CS-like"/>
</dbReference>
<feature type="domain" description="PIH1 N-terminal" evidence="3">
    <location>
        <begin position="38"/>
        <end position="172"/>
    </location>
</feature>
<dbReference type="InterPro" id="IPR050734">
    <property type="entry name" value="PIH1/Kintoun_subfamily"/>
</dbReference>
<sequence length="317" mass="35660">MEGLCSSEEMLTKATQLWTMLDDMAENNPKSYCHFMQQQLKEAKQHYAPPEPCLCLKTCILEPTKTCLFINLCSWSRIPAPKSPSEPILLSAGKMETLSDNSEICSILDVAYSPSVLERVKDNPPEKDLLIRMLLKYAEEHFNVTLSQSWSVAKFKLKGSLERMRQSLRREQPPLAASQRNPNKEVTLSQLRNLRAKDSSGLILPPAKNPAASKKRLIEEISTTNKPEGLKPAYQMTTKKDADDKPLEVELKIELPGVCGVSECNLSVSKDDVLVECLEKYRLRVDLPASVDEEATSATFYKKEGVLHIRMPVHEGK</sequence>
<dbReference type="GO" id="GO:1990904">
    <property type="term" value="C:ribonucleoprotein complex"/>
    <property type="evidence" value="ECO:0007669"/>
    <property type="project" value="TreeGrafter"/>
</dbReference>
<dbReference type="Ensembl" id="ENSPTXT00000006523.1">
    <property type="protein sequence ID" value="ENSPTXP00000006307.1"/>
    <property type="gene ID" value="ENSPTXG00000004602.1"/>
</dbReference>
<dbReference type="GO" id="GO:0097255">
    <property type="term" value="C:R2TP complex"/>
    <property type="evidence" value="ECO:0007669"/>
    <property type="project" value="TreeGrafter"/>
</dbReference>
<dbReference type="OrthoDB" id="545063at2759"/>
<dbReference type="Pfam" id="PF08190">
    <property type="entry name" value="PIH1"/>
    <property type="match status" value="1"/>
</dbReference>
<name>A0A670YA77_PSETE</name>